<evidence type="ECO:0000313" key="2">
    <source>
        <dbReference type="Proteomes" id="UP001596415"/>
    </source>
</evidence>
<dbReference type="EMBL" id="JBHTBN010000001">
    <property type="protein sequence ID" value="MFC7356742.1"/>
    <property type="molecule type" value="Genomic_DNA"/>
</dbReference>
<keyword evidence="2" id="KW-1185">Reference proteome</keyword>
<accession>A0ABW2MRH9</accession>
<gene>
    <name evidence="1" type="ORF">ACFQO1_03510</name>
</gene>
<sequence>MKKLLLLVLISVGIPSCSNLDDAGQIHLDFEESLSMRITLEEMRNQFPDKGFFRNAADLCFNFEYPINVGYNDGNEVTVNDFDSLLELLLQETVASHITTVAFPFNVILADSTTQTITNESEFQMLIDDCGYDFITVADVMAVVDECFTVNYPITLVVNDEEQTFTSQQEIEDYFANNTSNIVSVTFTYPLSVTLVNDTDPTIISDNFELIHLITTTCAID</sequence>
<dbReference type="RefSeq" id="WP_380216586.1">
    <property type="nucleotide sequence ID" value="NZ_JBHTBN010000001.1"/>
</dbReference>
<name>A0ABW2MRH9_9FLAO</name>
<reference evidence="2" key="1">
    <citation type="journal article" date="2019" name="Int. J. Syst. Evol. Microbiol.">
        <title>The Global Catalogue of Microorganisms (GCM) 10K type strain sequencing project: providing services to taxonomists for standard genome sequencing and annotation.</title>
        <authorList>
            <consortium name="The Broad Institute Genomics Platform"/>
            <consortium name="The Broad Institute Genome Sequencing Center for Infectious Disease"/>
            <person name="Wu L."/>
            <person name="Ma J."/>
        </authorList>
    </citation>
    <scope>NUCLEOTIDE SEQUENCE [LARGE SCALE GENOMIC DNA]</scope>
    <source>
        <strain evidence="2">CGMCC 1.16306</strain>
    </source>
</reference>
<proteinExistence type="predicted"/>
<protein>
    <recommendedName>
        <fullName evidence="3">Lipoprotein</fullName>
    </recommendedName>
</protein>
<comment type="caution">
    <text evidence="1">The sequence shown here is derived from an EMBL/GenBank/DDBJ whole genome shotgun (WGS) entry which is preliminary data.</text>
</comment>
<organism evidence="1 2">
    <name type="scientific">Jejudonia soesokkakensis</name>
    <dbReference type="NCBI Taxonomy" id="1323432"/>
    <lineage>
        <taxon>Bacteria</taxon>
        <taxon>Pseudomonadati</taxon>
        <taxon>Bacteroidota</taxon>
        <taxon>Flavobacteriia</taxon>
        <taxon>Flavobacteriales</taxon>
        <taxon>Flavobacteriaceae</taxon>
        <taxon>Jejudonia</taxon>
    </lineage>
</organism>
<evidence type="ECO:0008006" key="3">
    <source>
        <dbReference type="Google" id="ProtNLM"/>
    </source>
</evidence>
<evidence type="ECO:0000313" key="1">
    <source>
        <dbReference type="EMBL" id="MFC7356742.1"/>
    </source>
</evidence>
<dbReference type="Proteomes" id="UP001596415">
    <property type="component" value="Unassembled WGS sequence"/>
</dbReference>